<dbReference type="OrthoDB" id="5813109at2759"/>
<evidence type="ECO:0000313" key="1">
    <source>
        <dbReference type="EMBL" id="KHJ89554.1"/>
    </source>
</evidence>
<evidence type="ECO:0000313" key="2">
    <source>
        <dbReference type="Proteomes" id="UP000053660"/>
    </source>
</evidence>
<protein>
    <submittedName>
        <fullName evidence="1">Uncharacterized protein</fullName>
    </submittedName>
</protein>
<dbReference type="InterPro" id="IPR012877">
    <property type="entry name" value="Dhs-27"/>
</dbReference>
<name>A0A0B1SX68_OESDE</name>
<proteinExistence type="predicted"/>
<dbReference type="EMBL" id="KN554074">
    <property type="protein sequence ID" value="KHJ89554.1"/>
    <property type="molecule type" value="Genomic_DNA"/>
</dbReference>
<accession>A0A0B1SX68</accession>
<dbReference type="AlphaFoldDB" id="A0A0B1SX68"/>
<sequence>MRGSSVNVMRLHNREDSRQAHFGCPAEDLCRLFISTLSGAVRRANWKRLLEALHGYTVQYSEGELPFTLEQVALRKVSNEEKVATQGVVAEKNLRSL</sequence>
<reference evidence="1 2" key="1">
    <citation type="submission" date="2014-03" db="EMBL/GenBank/DDBJ databases">
        <title>Draft genome of the hookworm Oesophagostomum dentatum.</title>
        <authorList>
            <person name="Mitreva M."/>
        </authorList>
    </citation>
    <scope>NUCLEOTIDE SEQUENCE [LARGE SCALE GENOMIC DNA]</scope>
    <source>
        <strain evidence="1 2">OD-Hann</strain>
    </source>
</reference>
<dbReference type="Pfam" id="PF07914">
    <property type="entry name" value="DUF1679"/>
    <property type="match status" value="1"/>
</dbReference>
<keyword evidence="2" id="KW-1185">Reference proteome</keyword>
<gene>
    <name evidence="1" type="ORF">OESDEN_10619</name>
</gene>
<organism evidence="1 2">
    <name type="scientific">Oesophagostomum dentatum</name>
    <name type="common">Nodular worm</name>
    <dbReference type="NCBI Taxonomy" id="61180"/>
    <lineage>
        <taxon>Eukaryota</taxon>
        <taxon>Metazoa</taxon>
        <taxon>Ecdysozoa</taxon>
        <taxon>Nematoda</taxon>
        <taxon>Chromadorea</taxon>
        <taxon>Rhabditida</taxon>
        <taxon>Rhabditina</taxon>
        <taxon>Rhabditomorpha</taxon>
        <taxon>Strongyloidea</taxon>
        <taxon>Strongylidae</taxon>
        <taxon>Oesophagostomum</taxon>
    </lineage>
</organism>
<dbReference type="Proteomes" id="UP000053660">
    <property type="component" value="Unassembled WGS sequence"/>
</dbReference>